<reference evidence="1 2" key="1">
    <citation type="submission" date="2020-08" db="EMBL/GenBank/DDBJ databases">
        <title>Genomic Encyclopedia of Type Strains, Phase IV (KMG-IV): sequencing the most valuable type-strain genomes for metagenomic binning, comparative biology and taxonomic classification.</title>
        <authorList>
            <person name="Goeker M."/>
        </authorList>
    </citation>
    <scope>NUCLEOTIDE SEQUENCE [LARGE SCALE GENOMIC DNA]</scope>
    <source>
        <strain evidence="1 2">DSM 29007</strain>
    </source>
</reference>
<protein>
    <recommendedName>
        <fullName evidence="3">Baseplate protein J-like domain-containing protein</fullName>
    </recommendedName>
</protein>
<comment type="caution">
    <text evidence="1">The sequence shown here is derived from an EMBL/GenBank/DDBJ whole genome shotgun (WGS) entry which is preliminary data.</text>
</comment>
<evidence type="ECO:0000313" key="1">
    <source>
        <dbReference type="EMBL" id="MBB6072326.1"/>
    </source>
</evidence>
<accession>A0A841H327</accession>
<name>A0A841H327_9BACT</name>
<organism evidence="1 2">
    <name type="scientific">Longimicrobium terrae</name>
    <dbReference type="NCBI Taxonomy" id="1639882"/>
    <lineage>
        <taxon>Bacteria</taxon>
        <taxon>Pseudomonadati</taxon>
        <taxon>Gemmatimonadota</taxon>
        <taxon>Longimicrobiia</taxon>
        <taxon>Longimicrobiales</taxon>
        <taxon>Longimicrobiaceae</taxon>
        <taxon>Longimicrobium</taxon>
    </lineage>
</organism>
<dbReference type="AlphaFoldDB" id="A0A841H327"/>
<sequence length="571" mass="61245">MTDRTTTLGTAARTASDIAGELRREFGTAMADRFGTQPQQDPVLATLFHALAVQIAQVYAEAEYAFPAAVFDDLVSGLGMPPRVAQPAQVVAGFSDIQQREPLTAETTLIGYNRTGEAIPFTPDVAIQLAPTELAFAGVYEGGRLHVLPGATLPGEGAPIPPGHVPVPGFGAAAPTVFLAFRTDAAHLSGLGLFIELFPPDGPVAEALRRSPWQLLGEAGTVSEESILRVSRGRGGVQRLGWFHGQASSGPQPGAFPLAEGAFGPQVWVFPEIPADRRHRCAIPAALAESVRMLLPEEHREALDAPLAWVQIPMPAGVSGVSNAIQRVAVNCVTASNVEVFSEQVVFGRMGTVVRFEPEGSRERYVLGVRSVIGESGTHYVAESDVDSALPHARYRFRDARFEIRPARTENGRFDAYAVVRLLVSDGDRANGLQAGDLRRIDASLANVTAQVSNLTLSRGGGAPPEYGAAKVRFAELLRTRERVVTVADIDIACRVFEPRIQDVRVESGTEVRDGVPQRVETVAVLVSRADFADPGAELPRMRELLEADLQSRAVLGQNIRVLLDDGRGAR</sequence>
<dbReference type="Proteomes" id="UP000582837">
    <property type="component" value="Unassembled WGS sequence"/>
</dbReference>
<dbReference type="EMBL" id="JACHIA010000014">
    <property type="protein sequence ID" value="MBB6072326.1"/>
    <property type="molecule type" value="Genomic_DNA"/>
</dbReference>
<evidence type="ECO:0008006" key="3">
    <source>
        <dbReference type="Google" id="ProtNLM"/>
    </source>
</evidence>
<proteinExistence type="predicted"/>
<evidence type="ECO:0000313" key="2">
    <source>
        <dbReference type="Proteomes" id="UP000582837"/>
    </source>
</evidence>
<dbReference type="RefSeq" id="WP_170036505.1">
    <property type="nucleotide sequence ID" value="NZ_JABDTL010000002.1"/>
</dbReference>
<keyword evidence="2" id="KW-1185">Reference proteome</keyword>
<gene>
    <name evidence="1" type="ORF">HNQ61_003988</name>
</gene>